<dbReference type="Gene3D" id="1.10.287.110">
    <property type="entry name" value="DnaJ domain"/>
    <property type="match status" value="1"/>
</dbReference>
<dbReference type="Gene3D" id="2.60.260.20">
    <property type="entry name" value="Urease metallochaperone UreE, N-terminal domain"/>
    <property type="match status" value="2"/>
</dbReference>
<keyword evidence="2 11" id="KW-0235">DNA replication</keyword>
<comment type="subcellular location">
    <subcellularLocation>
        <location evidence="11">Cytoplasm</location>
    </subcellularLocation>
</comment>
<feature type="repeat" description="CXXCXGXG motif" evidence="11">
    <location>
        <begin position="183"/>
        <end position="190"/>
    </location>
</feature>
<dbReference type="FunFam" id="2.10.230.10:FF:000002">
    <property type="entry name" value="Molecular chaperone DnaJ"/>
    <property type="match status" value="1"/>
</dbReference>
<evidence type="ECO:0000256" key="5">
    <source>
        <dbReference type="ARBA" id="ARBA00022771"/>
    </source>
</evidence>
<feature type="domain" description="J" evidence="13">
    <location>
        <begin position="4"/>
        <end position="68"/>
    </location>
</feature>
<keyword evidence="3 11" id="KW-0479">Metal-binding</keyword>
<evidence type="ECO:0000256" key="6">
    <source>
        <dbReference type="ARBA" id="ARBA00022833"/>
    </source>
</evidence>
<evidence type="ECO:0000256" key="10">
    <source>
        <dbReference type="ARBA" id="ARBA00067609"/>
    </source>
</evidence>
<feature type="zinc finger region" description="CR-type" evidence="12">
    <location>
        <begin position="127"/>
        <end position="209"/>
    </location>
</feature>
<dbReference type="InterPro" id="IPR036869">
    <property type="entry name" value="J_dom_sf"/>
</dbReference>
<dbReference type="FunFam" id="2.60.260.20:FF:000005">
    <property type="entry name" value="Chaperone protein dnaJ 1, mitochondrial"/>
    <property type="match status" value="1"/>
</dbReference>
<dbReference type="GO" id="GO:0051082">
    <property type="term" value="F:unfolded protein binding"/>
    <property type="evidence" value="ECO:0007669"/>
    <property type="project" value="UniProtKB-UniRule"/>
</dbReference>
<dbReference type="InterPro" id="IPR001305">
    <property type="entry name" value="HSP_DnaJ_Cys-rich_dom"/>
</dbReference>
<keyword evidence="8 11" id="KW-0143">Chaperone</keyword>
<evidence type="ECO:0000256" key="1">
    <source>
        <dbReference type="ARBA" id="ARBA00022490"/>
    </source>
</evidence>
<dbReference type="SMART" id="SM00271">
    <property type="entry name" value="DnaJ"/>
    <property type="match status" value="1"/>
</dbReference>
<evidence type="ECO:0000256" key="7">
    <source>
        <dbReference type="ARBA" id="ARBA00023016"/>
    </source>
</evidence>
<dbReference type="PROSITE" id="PS51188">
    <property type="entry name" value="ZF_CR"/>
    <property type="match status" value="1"/>
</dbReference>
<gene>
    <name evidence="15" type="primary">dnaJ_3</name>
    <name evidence="11" type="synonym">dnaJ</name>
    <name evidence="15" type="ORF">DSM104329_03916</name>
</gene>
<sequence>MPRDPYEVLGVPRGADDTHIKKAFRKLARELHPDVNSSETAEEDFKEAAEAYEVLSDAERRATFDRYGWEGLRSGGYAPPDFSGFGSLGDIFDAFFGGGMAGGRGGPIQGGDVAVTVELDLLTASRGAKAEVAYDAITRCEHCHGNGAEPGTPIETCGRCGGAGRLQAVTRTPFGQVMRTVECDVCGGDGRVAKEPCKVCRGRGRQVQRRTLTVDVPAGIADGQRIRLGGRGHEGERGGPAGDLYVQVRVREHERFVRDGDDLVTVLDLPAPLAALGTTVRVPLLDGDEEVEIPAGTQPGATIVLRGKGMPPLRRGRHGDLRVVVNVVIPRRLNKRQRELLTELADSMGPENLANDESVFSKLRRSLFAS</sequence>
<dbReference type="PROSITE" id="PS50076">
    <property type="entry name" value="DNAJ_2"/>
    <property type="match status" value="1"/>
</dbReference>
<dbReference type="InterPro" id="IPR001623">
    <property type="entry name" value="DnaJ_domain"/>
</dbReference>
<dbReference type="PRINTS" id="PR00625">
    <property type="entry name" value="JDOMAIN"/>
</dbReference>
<proteinExistence type="inferred from homology"/>
<dbReference type="GO" id="GO:0005524">
    <property type="term" value="F:ATP binding"/>
    <property type="evidence" value="ECO:0007669"/>
    <property type="project" value="InterPro"/>
</dbReference>
<keyword evidence="6 11" id="KW-0862">Zinc</keyword>
<dbReference type="KEGG" id="sbae:DSM104329_03916"/>
<evidence type="ECO:0000256" key="11">
    <source>
        <dbReference type="HAMAP-Rule" id="MF_01152"/>
    </source>
</evidence>
<feature type="binding site" evidence="11">
    <location>
        <position position="186"/>
    </location>
    <ligand>
        <name>Zn(2+)</name>
        <dbReference type="ChEBI" id="CHEBI:29105"/>
        <label>2</label>
    </ligand>
</feature>
<dbReference type="GO" id="GO:0006260">
    <property type="term" value="P:DNA replication"/>
    <property type="evidence" value="ECO:0007669"/>
    <property type="project" value="UniProtKB-KW"/>
</dbReference>
<comment type="domain">
    <text evidence="11">The J domain is necessary and sufficient to stimulate DnaK ATPase activity. Zinc center 1 plays an important role in the autonomous, DnaK-independent chaperone activity of DnaJ. Zinc center 2 is essential for interaction with DnaK and for DnaJ activity.</text>
</comment>
<comment type="function">
    <text evidence="11">Participates actively in the response to hyperosmotic and heat shock by preventing the aggregation of stress-denatured proteins and by disaggregating proteins, also in an autonomous, DnaK-independent fashion. Unfolded proteins bind initially to DnaJ; upon interaction with the DnaJ-bound protein, DnaK hydrolyzes its bound ATP, resulting in the formation of a stable complex. GrpE releases ADP from DnaK; ATP binding to DnaK triggers the release of the substrate protein, thus completing the reaction cycle. Several rounds of ATP-dependent interactions between DnaJ, DnaK and GrpE are required for fully efficient folding. Also involved, together with DnaK and GrpE, in the DNA replication of plasmids through activation of initiation proteins.</text>
</comment>
<dbReference type="InterPro" id="IPR018253">
    <property type="entry name" value="DnaJ_domain_CS"/>
</dbReference>
<dbReference type="SUPFAM" id="SSF46565">
    <property type="entry name" value="Chaperone J-domain"/>
    <property type="match status" value="1"/>
</dbReference>
<dbReference type="PANTHER" id="PTHR43096">
    <property type="entry name" value="DNAJ HOMOLOG 1, MITOCHONDRIAL-RELATED"/>
    <property type="match status" value="1"/>
</dbReference>
<feature type="binding site" evidence="11">
    <location>
        <position position="197"/>
    </location>
    <ligand>
        <name>Zn(2+)</name>
        <dbReference type="ChEBI" id="CHEBI:29105"/>
        <label>1</label>
    </ligand>
</feature>
<dbReference type="CDD" id="cd10747">
    <property type="entry name" value="DnaJ_C"/>
    <property type="match status" value="1"/>
</dbReference>
<dbReference type="EMBL" id="CP087164">
    <property type="protein sequence ID" value="UGS37500.1"/>
    <property type="molecule type" value="Genomic_DNA"/>
</dbReference>
<dbReference type="InterPro" id="IPR012724">
    <property type="entry name" value="DnaJ"/>
</dbReference>
<keyword evidence="4 11" id="KW-0677">Repeat</keyword>
<keyword evidence="1 11" id="KW-0963">Cytoplasm</keyword>
<feature type="binding site" evidence="11">
    <location>
        <position position="140"/>
    </location>
    <ligand>
        <name>Zn(2+)</name>
        <dbReference type="ChEBI" id="CHEBI:29105"/>
        <label>1</label>
    </ligand>
</feature>
<dbReference type="PROSITE" id="PS00636">
    <property type="entry name" value="DNAJ_1"/>
    <property type="match status" value="1"/>
</dbReference>
<dbReference type="SUPFAM" id="SSF57938">
    <property type="entry name" value="DnaJ/Hsp40 cysteine-rich domain"/>
    <property type="match status" value="1"/>
</dbReference>
<comment type="cofactor">
    <cofactor evidence="11">
        <name>Zn(2+)</name>
        <dbReference type="ChEBI" id="CHEBI:29105"/>
    </cofactor>
    <text evidence="11">Binds 2 Zn(2+) ions per monomer.</text>
</comment>
<protein>
    <recommendedName>
        <fullName evidence="10 11">Chaperone protein DnaJ</fullName>
    </recommendedName>
</protein>
<dbReference type="InterPro" id="IPR002939">
    <property type="entry name" value="DnaJ_C"/>
</dbReference>
<comment type="subunit">
    <text evidence="11">Homodimer.</text>
</comment>
<dbReference type="Pfam" id="PF00226">
    <property type="entry name" value="DnaJ"/>
    <property type="match status" value="1"/>
</dbReference>
<dbReference type="InterPro" id="IPR036410">
    <property type="entry name" value="HSP_DnaJ_Cys-rich_dom_sf"/>
</dbReference>
<dbReference type="GO" id="GO:0009408">
    <property type="term" value="P:response to heat"/>
    <property type="evidence" value="ECO:0007669"/>
    <property type="project" value="InterPro"/>
</dbReference>
<dbReference type="GO" id="GO:0031072">
    <property type="term" value="F:heat shock protein binding"/>
    <property type="evidence" value="ECO:0007669"/>
    <property type="project" value="InterPro"/>
</dbReference>
<evidence type="ECO:0000256" key="12">
    <source>
        <dbReference type="PROSITE-ProRule" id="PRU00546"/>
    </source>
</evidence>
<evidence type="ECO:0000313" key="15">
    <source>
        <dbReference type="EMBL" id="UGS37500.1"/>
    </source>
</evidence>
<dbReference type="GO" id="GO:0008270">
    <property type="term" value="F:zinc ion binding"/>
    <property type="evidence" value="ECO:0007669"/>
    <property type="project" value="UniProtKB-UniRule"/>
</dbReference>
<dbReference type="PANTHER" id="PTHR43096:SF48">
    <property type="entry name" value="CHAPERONE PROTEIN DNAJ"/>
    <property type="match status" value="1"/>
</dbReference>
<comment type="similarity">
    <text evidence="9 11">Belongs to the DnaJ family.</text>
</comment>
<dbReference type="Pfam" id="PF01556">
    <property type="entry name" value="DnaJ_C"/>
    <property type="match status" value="1"/>
</dbReference>
<dbReference type="HAMAP" id="MF_01152">
    <property type="entry name" value="DnaJ"/>
    <property type="match status" value="1"/>
</dbReference>
<feature type="binding site" evidence="11">
    <location>
        <position position="157"/>
    </location>
    <ligand>
        <name>Zn(2+)</name>
        <dbReference type="ChEBI" id="CHEBI:29105"/>
        <label>2</label>
    </ligand>
</feature>
<reference evidence="15" key="1">
    <citation type="journal article" date="2022" name="Int. J. Syst. Evol. Microbiol.">
        <title>Pseudomonas aegrilactucae sp. nov. and Pseudomonas morbosilactucae sp. nov., pathogens causing bacterial rot of lettuce in Japan.</title>
        <authorList>
            <person name="Sawada H."/>
            <person name="Fujikawa T."/>
            <person name="Satou M."/>
        </authorList>
    </citation>
    <scope>NUCLEOTIDE SEQUENCE</scope>
    <source>
        <strain evidence="15">0166_1</strain>
    </source>
</reference>
<evidence type="ECO:0000259" key="14">
    <source>
        <dbReference type="PROSITE" id="PS51188"/>
    </source>
</evidence>
<evidence type="ECO:0000259" key="13">
    <source>
        <dbReference type="PROSITE" id="PS50076"/>
    </source>
</evidence>
<dbReference type="RefSeq" id="WP_259311554.1">
    <property type="nucleotide sequence ID" value="NZ_CP087164.1"/>
</dbReference>
<feature type="binding site" evidence="11">
    <location>
        <position position="143"/>
    </location>
    <ligand>
        <name>Zn(2+)</name>
        <dbReference type="ChEBI" id="CHEBI:29105"/>
        <label>1</label>
    </ligand>
</feature>
<dbReference type="GO" id="GO:0005737">
    <property type="term" value="C:cytoplasm"/>
    <property type="evidence" value="ECO:0007669"/>
    <property type="project" value="UniProtKB-SubCell"/>
</dbReference>
<dbReference type="Pfam" id="PF00684">
    <property type="entry name" value="DnaJ_CXXCXGXG"/>
    <property type="match status" value="1"/>
</dbReference>
<evidence type="ECO:0000256" key="3">
    <source>
        <dbReference type="ARBA" id="ARBA00022723"/>
    </source>
</evidence>
<dbReference type="AlphaFoldDB" id="A0A9E7C1H6"/>
<evidence type="ECO:0000313" key="16">
    <source>
        <dbReference type="Proteomes" id="UP001162834"/>
    </source>
</evidence>
<keyword evidence="16" id="KW-1185">Reference proteome</keyword>
<feature type="repeat" description="CXXCXGXG motif" evidence="11">
    <location>
        <begin position="140"/>
        <end position="147"/>
    </location>
</feature>
<accession>A0A9E7C1H6</accession>
<feature type="binding site" evidence="11">
    <location>
        <position position="160"/>
    </location>
    <ligand>
        <name>Zn(2+)</name>
        <dbReference type="ChEBI" id="CHEBI:29105"/>
        <label>2</label>
    </ligand>
</feature>
<feature type="repeat" description="CXXCXGXG motif" evidence="11">
    <location>
        <begin position="197"/>
        <end position="204"/>
    </location>
</feature>
<dbReference type="CDD" id="cd10719">
    <property type="entry name" value="DnaJ_zf"/>
    <property type="match status" value="1"/>
</dbReference>
<keyword evidence="7 11" id="KW-0346">Stress response</keyword>
<evidence type="ECO:0000256" key="2">
    <source>
        <dbReference type="ARBA" id="ARBA00022705"/>
    </source>
</evidence>
<feature type="domain" description="CR-type" evidence="14">
    <location>
        <begin position="127"/>
        <end position="209"/>
    </location>
</feature>
<dbReference type="CDD" id="cd06257">
    <property type="entry name" value="DnaJ"/>
    <property type="match status" value="1"/>
</dbReference>
<dbReference type="InterPro" id="IPR008971">
    <property type="entry name" value="HSP40/DnaJ_pept-bd"/>
</dbReference>
<evidence type="ECO:0000256" key="9">
    <source>
        <dbReference type="ARBA" id="ARBA00061004"/>
    </source>
</evidence>
<dbReference type="NCBIfam" id="TIGR02349">
    <property type="entry name" value="DnaJ_bact"/>
    <property type="match status" value="1"/>
</dbReference>
<dbReference type="Proteomes" id="UP001162834">
    <property type="component" value="Chromosome"/>
</dbReference>
<feature type="binding site" evidence="11">
    <location>
        <position position="183"/>
    </location>
    <ligand>
        <name>Zn(2+)</name>
        <dbReference type="ChEBI" id="CHEBI:29105"/>
        <label>2</label>
    </ligand>
</feature>
<dbReference type="Gene3D" id="2.10.230.10">
    <property type="entry name" value="Heat shock protein DnaJ, cysteine-rich domain"/>
    <property type="match status" value="1"/>
</dbReference>
<name>A0A9E7C1H6_9ACTN</name>
<feature type="repeat" description="CXXCXGXG motif" evidence="11">
    <location>
        <begin position="157"/>
        <end position="164"/>
    </location>
</feature>
<evidence type="ECO:0000256" key="8">
    <source>
        <dbReference type="ARBA" id="ARBA00023186"/>
    </source>
</evidence>
<dbReference type="NCBIfam" id="NF008035">
    <property type="entry name" value="PRK10767.1"/>
    <property type="match status" value="1"/>
</dbReference>
<organism evidence="15 16">
    <name type="scientific">Capillimicrobium parvum</name>
    <dbReference type="NCBI Taxonomy" id="2884022"/>
    <lineage>
        <taxon>Bacteria</taxon>
        <taxon>Bacillati</taxon>
        <taxon>Actinomycetota</taxon>
        <taxon>Thermoleophilia</taxon>
        <taxon>Solirubrobacterales</taxon>
        <taxon>Capillimicrobiaceae</taxon>
        <taxon>Capillimicrobium</taxon>
    </lineage>
</organism>
<dbReference type="SUPFAM" id="SSF49493">
    <property type="entry name" value="HSP40/DnaJ peptide-binding domain"/>
    <property type="match status" value="2"/>
</dbReference>
<evidence type="ECO:0000256" key="4">
    <source>
        <dbReference type="ARBA" id="ARBA00022737"/>
    </source>
</evidence>
<dbReference type="GO" id="GO:0042026">
    <property type="term" value="P:protein refolding"/>
    <property type="evidence" value="ECO:0007669"/>
    <property type="project" value="TreeGrafter"/>
</dbReference>
<keyword evidence="5 11" id="KW-0863">Zinc-finger</keyword>
<feature type="binding site" evidence="11">
    <location>
        <position position="200"/>
    </location>
    <ligand>
        <name>Zn(2+)</name>
        <dbReference type="ChEBI" id="CHEBI:29105"/>
        <label>1</label>
    </ligand>
</feature>